<sequence>MGLTFWRPLLGRGPASALSLALASAPAYTRRAAYSTTPLAVRLHDELTTRKLPLTYDYLHPQPSHLLNLTLADLLAQSQSRSDPSETQTHAQTVPVPVLPSIQRPSPLPIAHHLIYFPPQVSLSQLLPDGTDILHTPGNPFNRRLWAGGNIRFPRPDPLLDGSRAVCIESIRNVTVKGREGEEKVIVTIERRVGTVPEDEEEAESWRRIWSEDETLPGESSLIENRDLIFMRVKSADEIRADRESFGRPGRIVKSPSNATFRHSILPTKALLFRFSALTFNAHSIHLDKDYTQNQEGVLQRQLKQVNLQVSDFEYKNLAPLFVEEELTVCGKPKNENGAWDVWIEGPDGGLAVRGTARTCGIA</sequence>
<evidence type="ECO:0000256" key="2">
    <source>
        <dbReference type="SAM" id="SignalP"/>
    </source>
</evidence>
<reference evidence="3" key="2">
    <citation type="journal article" date="2023" name="IMA Fungus">
        <title>Comparative genomic study of the Penicillium genus elucidates a diverse pangenome and 15 lateral gene transfer events.</title>
        <authorList>
            <person name="Petersen C."/>
            <person name="Sorensen T."/>
            <person name="Nielsen M.R."/>
            <person name="Sondergaard T.E."/>
            <person name="Sorensen J.L."/>
            <person name="Fitzpatrick D.A."/>
            <person name="Frisvad J.C."/>
            <person name="Nielsen K.L."/>
        </authorList>
    </citation>
    <scope>NUCLEOTIDE SEQUENCE</scope>
    <source>
        <strain evidence="3">IBT 29677</strain>
    </source>
</reference>
<dbReference type="GeneID" id="81364742"/>
<dbReference type="InterPro" id="IPR029069">
    <property type="entry name" value="HotDog_dom_sf"/>
</dbReference>
<name>A0A9X0BEW2_9EURO</name>
<feature type="compositionally biased region" description="Polar residues" evidence="1">
    <location>
        <begin position="78"/>
        <end position="92"/>
    </location>
</feature>
<dbReference type="PANTHER" id="PTHR28152">
    <property type="entry name" value="HYDROXYACYL-THIOESTER DEHYDRATASE TYPE 2, MITOCHONDRIAL"/>
    <property type="match status" value="1"/>
</dbReference>
<evidence type="ECO:0000256" key="1">
    <source>
        <dbReference type="SAM" id="MobiDB-lite"/>
    </source>
</evidence>
<dbReference type="EMBL" id="JAPZBU010000003">
    <property type="protein sequence ID" value="KAJ5414498.1"/>
    <property type="molecule type" value="Genomic_DNA"/>
</dbReference>
<evidence type="ECO:0000313" key="4">
    <source>
        <dbReference type="Proteomes" id="UP001147747"/>
    </source>
</evidence>
<dbReference type="SUPFAM" id="SSF54637">
    <property type="entry name" value="Thioesterase/thiol ester dehydrase-isomerase"/>
    <property type="match status" value="1"/>
</dbReference>
<evidence type="ECO:0000313" key="3">
    <source>
        <dbReference type="EMBL" id="KAJ5414498.1"/>
    </source>
</evidence>
<dbReference type="PANTHER" id="PTHR28152:SF1">
    <property type="entry name" value="HYDROXYACYL-THIOESTER DEHYDRATASE TYPE 2, MITOCHONDRIAL"/>
    <property type="match status" value="1"/>
</dbReference>
<feature type="chain" id="PRO_5040850373" description="Mesaconyl-C4 CoA hydratase" evidence="2">
    <location>
        <begin position="18"/>
        <end position="363"/>
    </location>
</feature>
<feature type="signal peptide" evidence="2">
    <location>
        <begin position="1"/>
        <end position="17"/>
    </location>
</feature>
<dbReference type="GO" id="GO:0019171">
    <property type="term" value="F:(3R)-hydroxyacyl-[acyl-carrier-protein] dehydratase activity"/>
    <property type="evidence" value="ECO:0007669"/>
    <property type="project" value="TreeGrafter"/>
</dbReference>
<dbReference type="OrthoDB" id="3257538at2759"/>
<proteinExistence type="predicted"/>
<dbReference type="GO" id="GO:0005739">
    <property type="term" value="C:mitochondrion"/>
    <property type="evidence" value="ECO:0007669"/>
    <property type="project" value="TreeGrafter"/>
</dbReference>
<dbReference type="RefSeq" id="XP_056494344.1">
    <property type="nucleotide sequence ID" value="XM_056625762.1"/>
</dbReference>
<organism evidence="3 4">
    <name type="scientific">Penicillium cosmopolitanum</name>
    <dbReference type="NCBI Taxonomy" id="1131564"/>
    <lineage>
        <taxon>Eukaryota</taxon>
        <taxon>Fungi</taxon>
        <taxon>Dikarya</taxon>
        <taxon>Ascomycota</taxon>
        <taxon>Pezizomycotina</taxon>
        <taxon>Eurotiomycetes</taxon>
        <taxon>Eurotiomycetidae</taxon>
        <taxon>Eurotiales</taxon>
        <taxon>Aspergillaceae</taxon>
        <taxon>Penicillium</taxon>
    </lineage>
</organism>
<protein>
    <recommendedName>
        <fullName evidence="5">Mesaconyl-C4 CoA hydratase</fullName>
    </recommendedName>
</protein>
<gene>
    <name evidence="3" type="ORF">N7509_001125</name>
</gene>
<feature type="region of interest" description="Disordered" evidence="1">
    <location>
        <begin position="78"/>
        <end position="98"/>
    </location>
</feature>
<keyword evidence="4" id="KW-1185">Reference proteome</keyword>
<evidence type="ECO:0008006" key="5">
    <source>
        <dbReference type="Google" id="ProtNLM"/>
    </source>
</evidence>
<keyword evidence="2" id="KW-0732">Signal</keyword>
<dbReference type="AlphaFoldDB" id="A0A9X0BEW2"/>
<dbReference type="Proteomes" id="UP001147747">
    <property type="component" value="Unassembled WGS sequence"/>
</dbReference>
<dbReference type="InterPro" id="IPR052741">
    <property type="entry name" value="Mitochondrial_HTD2"/>
</dbReference>
<reference evidence="3" key="1">
    <citation type="submission" date="2022-12" db="EMBL/GenBank/DDBJ databases">
        <authorList>
            <person name="Petersen C."/>
        </authorList>
    </citation>
    <scope>NUCLEOTIDE SEQUENCE</scope>
    <source>
        <strain evidence="3">IBT 29677</strain>
    </source>
</reference>
<comment type="caution">
    <text evidence="3">The sequence shown here is derived from an EMBL/GenBank/DDBJ whole genome shotgun (WGS) entry which is preliminary data.</text>
</comment>
<accession>A0A9X0BEW2</accession>